<dbReference type="AlphaFoldDB" id="A0A292PYH2"/>
<dbReference type="InterPro" id="IPR036047">
    <property type="entry name" value="F-box-like_dom_sf"/>
</dbReference>
<dbReference type="SUPFAM" id="SSF81383">
    <property type="entry name" value="F-box domain"/>
    <property type="match status" value="1"/>
</dbReference>
<proteinExistence type="predicted"/>
<dbReference type="InterPro" id="IPR001810">
    <property type="entry name" value="F-box_dom"/>
</dbReference>
<protein>
    <recommendedName>
        <fullName evidence="1">F-box domain-containing protein</fullName>
    </recommendedName>
</protein>
<dbReference type="PROSITE" id="PS50181">
    <property type="entry name" value="FBOX"/>
    <property type="match status" value="1"/>
</dbReference>
<feature type="domain" description="F-box" evidence="1">
    <location>
        <begin position="2"/>
        <end position="52"/>
    </location>
</feature>
<keyword evidence="3" id="KW-1185">Reference proteome</keyword>
<evidence type="ECO:0000313" key="2">
    <source>
        <dbReference type="EMBL" id="CUS12609.1"/>
    </source>
</evidence>
<dbReference type="EMBL" id="LN890987">
    <property type="protein sequence ID" value="CUS12609.1"/>
    <property type="molecule type" value="Genomic_DNA"/>
</dbReference>
<dbReference type="Proteomes" id="UP001412239">
    <property type="component" value="Unassembled WGS sequence"/>
</dbReference>
<sequence>MSTHLLSLPAETLDSITAYLPHPIDALNLSKTCRYFNQHLSMQHNNKFWYTMLTGSRWRYGLRPLPDCETGWVPGGSSQLVYDPVRDYKSYVLRALARNGCQFCLTSMQHPLNKTNRDWCECQAPTAISKFRGLGLDITTNPPKSSSVKIFYLKLRREISMTYYWKFDIESLCIAQFGIGLGNLQRRREEEKRAVEARKKTNPSPTRKLRDQAKSNLAESVWAVWNEEVYRHPRERWGKDLTKEQLLAWLFLRQEDTEPQGANVTGTLFRYLKPIRGKATFAAKDQEWYDLVARELLELLKDRNYAEDGYRRLSFSWHLKRITDIYEQLPFDDRPDSYQCWYEHPNGELVYQYELPDLLSHMEEEHPVFYWSSDEWGGLLPAA</sequence>
<reference evidence="2" key="1">
    <citation type="submission" date="2015-10" db="EMBL/GenBank/DDBJ databases">
        <authorList>
            <person name="Regsiter A."/>
            <person name="william w."/>
        </authorList>
    </citation>
    <scope>NUCLEOTIDE SEQUENCE</scope>
    <source>
        <strain evidence="2">Montdore</strain>
    </source>
</reference>
<name>A0A292PYH2_9PEZI</name>
<gene>
    <name evidence="2" type="ORF">GSTUAT00003221001</name>
</gene>
<evidence type="ECO:0000313" key="3">
    <source>
        <dbReference type="Proteomes" id="UP001412239"/>
    </source>
</evidence>
<accession>A0A292PYH2</accession>
<organism evidence="2 3">
    <name type="scientific">Tuber aestivum</name>
    <name type="common">summer truffle</name>
    <dbReference type="NCBI Taxonomy" id="59557"/>
    <lineage>
        <taxon>Eukaryota</taxon>
        <taxon>Fungi</taxon>
        <taxon>Dikarya</taxon>
        <taxon>Ascomycota</taxon>
        <taxon>Pezizomycotina</taxon>
        <taxon>Pezizomycetes</taxon>
        <taxon>Pezizales</taxon>
        <taxon>Tuberaceae</taxon>
        <taxon>Tuber</taxon>
    </lineage>
</organism>
<evidence type="ECO:0000259" key="1">
    <source>
        <dbReference type="PROSITE" id="PS50181"/>
    </source>
</evidence>